<evidence type="ECO:0000256" key="1">
    <source>
        <dbReference type="SAM" id="MobiDB-lite"/>
    </source>
</evidence>
<feature type="region of interest" description="Disordered" evidence="1">
    <location>
        <begin position="1"/>
        <end position="37"/>
    </location>
</feature>
<dbReference type="AlphaFoldDB" id="A0A0A9B984"/>
<name>A0A0A9B984_ARUDO</name>
<reference evidence="2" key="1">
    <citation type="submission" date="2014-09" db="EMBL/GenBank/DDBJ databases">
        <authorList>
            <person name="Magalhaes I.L.F."/>
            <person name="Oliveira U."/>
            <person name="Santos F.R."/>
            <person name="Vidigal T.H.D.A."/>
            <person name="Brescovit A.D."/>
            <person name="Santos A.J."/>
        </authorList>
    </citation>
    <scope>NUCLEOTIDE SEQUENCE</scope>
    <source>
        <tissue evidence="2">Shoot tissue taken approximately 20 cm above the soil surface</tissue>
    </source>
</reference>
<evidence type="ECO:0000313" key="2">
    <source>
        <dbReference type="EMBL" id="JAD55862.1"/>
    </source>
</evidence>
<protein>
    <submittedName>
        <fullName evidence="2">Uncharacterized protein</fullName>
    </submittedName>
</protein>
<dbReference type="EMBL" id="GBRH01242033">
    <property type="protein sequence ID" value="JAD55862.1"/>
    <property type="molecule type" value="Transcribed_RNA"/>
</dbReference>
<reference evidence="2" key="2">
    <citation type="journal article" date="2015" name="Data Brief">
        <title>Shoot transcriptome of the giant reed, Arundo donax.</title>
        <authorList>
            <person name="Barrero R.A."/>
            <person name="Guerrero F.D."/>
            <person name="Moolhuijzen P."/>
            <person name="Goolsby J.A."/>
            <person name="Tidwell J."/>
            <person name="Bellgard S.E."/>
            <person name="Bellgard M.I."/>
        </authorList>
    </citation>
    <scope>NUCLEOTIDE SEQUENCE</scope>
    <source>
        <tissue evidence="2">Shoot tissue taken approximately 20 cm above the soil surface</tissue>
    </source>
</reference>
<accession>A0A0A9B984</accession>
<organism evidence="2">
    <name type="scientific">Arundo donax</name>
    <name type="common">Giant reed</name>
    <name type="synonym">Donax arundinaceus</name>
    <dbReference type="NCBI Taxonomy" id="35708"/>
    <lineage>
        <taxon>Eukaryota</taxon>
        <taxon>Viridiplantae</taxon>
        <taxon>Streptophyta</taxon>
        <taxon>Embryophyta</taxon>
        <taxon>Tracheophyta</taxon>
        <taxon>Spermatophyta</taxon>
        <taxon>Magnoliopsida</taxon>
        <taxon>Liliopsida</taxon>
        <taxon>Poales</taxon>
        <taxon>Poaceae</taxon>
        <taxon>PACMAD clade</taxon>
        <taxon>Arundinoideae</taxon>
        <taxon>Arundineae</taxon>
        <taxon>Arundo</taxon>
    </lineage>
</organism>
<proteinExistence type="predicted"/>
<sequence>MTKDVTNRSPNYMSGAEEWRRSTQILHTNQEKDQILN</sequence>